<evidence type="ECO:0000313" key="3">
    <source>
        <dbReference type="Proteomes" id="UP000567795"/>
    </source>
</evidence>
<name>A0A853A1W2_9ACTN</name>
<accession>A0A853A1W2</accession>
<evidence type="ECO:0000313" key="2">
    <source>
        <dbReference type="EMBL" id="NYI08369.1"/>
    </source>
</evidence>
<evidence type="ECO:0000256" key="1">
    <source>
        <dbReference type="SAM" id="Coils"/>
    </source>
</evidence>
<reference evidence="2 3" key="1">
    <citation type="submission" date="2020-07" db="EMBL/GenBank/DDBJ databases">
        <title>Sequencing the genomes of 1000 actinobacteria strains.</title>
        <authorList>
            <person name="Klenk H.-P."/>
        </authorList>
    </citation>
    <scope>NUCLEOTIDE SEQUENCE [LARGE SCALE GENOMIC DNA]</scope>
    <source>
        <strain evidence="2 3">DSM 42178</strain>
    </source>
</reference>
<dbReference type="Proteomes" id="UP000567795">
    <property type="component" value="Unassembled WGS sequence"/>
</dbReference>
<feature type="coiled-coil region" evidence="1">
    <location>
        <begin position="293"/>
        <end position="327"/>
    </location>
</feature>
<keyword evidence="1" id="KW-0175">Coiled coil</keyword>
<comment type="caution">
    <text evidence="2">The sequence shown here is derived from an EMBL/GenBank/DDBJ whole genome shotgun (WGS) entry which is preliminary data.</text>
</comment>
<dbReference type="EMBL" id="JACBZD010000002">
    <property type="protein sequence ID" value="NYI08369.1"/>
    <property type="molecule type" value="Genomic_DNA"/>
</dbReference>
<protein>
    <submittedName>
        <fullName evidence="2">Uncharacterized protein</fullName>
    </submittedName>
</protein>
<dbReference type="AlphaFoldDB" id="A0A853A1W2"/>
<gene>
    <name evidence="2" type="ORF">FHU37_005398</name>
</gene>
<sequence length="469" mass="51470">MSGAVLSRDEVDEALERLTGELDAVESSLLALDQHPGRRLLEGARLSGATQERWQQVRAHWDLLWQYFDAYRETIRAANQVRQRRGRPGPAELAELTELLTGPSVSFSGITYPVQLRTLTGPERPTEDLTLAETVDRMRGWYTEAADLVAAVDAVWSDLPPRVDLLLAELTRVEALAQAARATDPPAAGWSAPVDQVPEAEDAFPREVLAAIRADLEGLRAAVLRDPLAFWLPRTAPEAANGTVNGAANGAATGARAVTGGFGPVPGERRAAHPREAHGRVDTTRFDQLARAVDEVRGDVQSLLLLREEAEDRLRRVVATVAEANGTLASAQALRAEVLAKIAAADVPALPRPSTFLHERLAAADRLRRAGRWTDLEPLLEDVEREAAWELERARAALAEVRAPLAARAELRGLLQAYRAKAARQGRVEDRELIERYDHARQLLWTAPCDLRAAEAAVMRYQQALARPR</sequence>
<organism evidence="2 3">
    <name type="scientific">Allostreptomyces psammosilenae</name>
    <dbReference type="NCBI Taxonomy" id="1892865"/>
    <lineage>
        <taxon>Bacteria</taxon>
        <taxon>Bacillati</taxon>
        <taxon>Actinomycetota</taxon>
        <taxon>Actinomycetes</taxon>
        <taxon>Kitasatosporales</taxon>
        <taxon>Streptomycetaceae</taxon>
        <taxon>Allostreptomyces</taxon>
    </lineage>
</organism>
<proteinExistence type="predicted"/>
<dbReference type="RefSeq" id="WP_246451312.1">
    <property type="nucleotide sequence ID" value="NZ_JACBZD010000002.1"/>
</dbReference>
<keyword evidence="3" id="KW-1185">Reference proteome</keyword>